<dbReference type="OrthoDB" id="9790035at2"/>
<keyword evidence="1" id="KW-0560">Oxidoreductase</keyword>
<name>A0A1X1EFR9_PANCY</name>
<gene>
    <name evidence="3" type="ORF">HA50_28065</name>
</gene>
<dbReference type="EMBL" id="MLJI01000003">
    <property type="protein sequence ID" value="ORM87797.1"/>
    <property type="molecule type" value="Genomic_DNA"/>
</dbReference>
<evidence type="ECO:0000256" key="1">
    <source>
        <dbReference type="ARBA" id="ARBA00023002"/>
    </source>
</evidence>
<dbReference type="STRING" id="55209.HA50_28065"/>
<proteinExistence type="predicted"/>
<dbReference type="GO" id="GO:0016491">
    <property type="term" value="F:oxidoreductase activity"/>
    <property type="evidence" value="ECO:0007669"/>
    <property type="project" value="UniProtKB-KW"/>
</dbReference>
<accession>A0A1X1EFR9</accession>
<dbReference type="InterPro" id="IPR006076">
    <property type="entry name" value="FAD-dep_OxRdtase"/>
</dbReference>
<keyword evidence="4" id="KW-1185">Reference proteome</keyword>
<evidence type="ECO:0000313" key="3">
    <source>
        <dbReference type="EMBL" id="ORM87797.1"/>
    </source>
</evidence>
<dbReference type="RefSeq" id="WP_084880607.1">
    <property type="nucleotide sequence ID" value="NZ_JAGGMY010000004.1"/>
</dbReference>
<dbReference type="PANTHER" id="PTHR13847:SF289">
    <property type="entry name" value="GLYCINE OXIDASE"/>
    <property type="match status" value="1"/>
</dbReference>
<dbReference type="Gene3D" id="3.50.50.60">
    <property type="entry name" value="FAD/NAD(P)-binding domain"/>
    <property type="match status" value="2"/>
</dbReference>
<sequence>MSRWSVIGGGVTGLCVATLLAERGEQIEVIVDANRTPASWFAGGMLAPWCEAESAPRAVIDLGQHAAAWWQQRVSSVEHQGTLVVAPVRDSQELNRFARMTEQHQWVDPAEVEPALAGRFARGLFFSQEAHLDPRLALAEMREKLQQRGVMFHSGKASGQVIDCRGIHAASELPRLRAVRGEMLILHSDEVQFSRPIRLLHPRFPCYLVPRRGGHFMLGATMVESHDASPISARAMMELLSAAYTLHPALAESRIIENASGLRPAYPANLPEIHYQNDTFYLNGMYRHGFLLAPLMAEQLMQRLSEENFYEHSA</sequence>
<feature type="domain" description="FAD dependent oxidoreductase" evidence="2">
    <location>
        <begin position="6"/>
        <end position="302"/>
    </location>
</feature>
<dbReference type="InterPro" id="IPR036188">
    <property type="entry name" value="FAD/NAD-bd_sf"/>
</dbReference>
<dbReference type="SUPFAM" id="SSF51905">
    <property type="entry name" value="FAD/NAD(P)-binding domain"/>
    <property type="match status" value="1"/>
</dbReference>
<evidence type="ECO:0000259" key="2">
    <source>
        <dbReference type="Pfam" id="PF01266"/>
    </source>
</evidence>
<dbReference type="Gene3D" id="3.30.9.10">
    <property type="entry name" value="D-Amino Acid Oxidase, subunit A, domain 2"/>
    <property type="match status" value="2"/>
</dbReference>
<comment type="caution">
    <text evidence="3">The sequence shown here is derived from an EMBL/GenBank/DDBJ whole genome shotgun (WGS) entry which is preliminary data.</text>
</comment>
<dbReference type="GO" id="GO:0005737">
    <property type="term" value="C:cytoplasm"/>
    <property type="evidence" value="ECO:0007669"/>
    <property type="project" value="TreeGrafter"/>
</dbReference>
<reference evidence="3 4" key="1">
    <citation type="journal article" date="2017" name="Antonie Van Leeuwenhoek">
        <title>Phylogenomic resolution of the bacterial genus Pantoea and its relationship with Erwinia and Tatumella.</title>
        <authorList>
            <person name="Palmer M."/>
            <person name="Steenkamp E.T."/>
            <person name="Coetzee M.P."/>
            <person name="Chan W.Y."/>
            <person name="van Zyl E."/>
            <person name="De Maayer P."/>
            <person name="Coutinho T.A."/>
            <person name="Blom J."/>
            <person name="Smits T.H."/>
            <person name="Duffy B."/>
            <person name="Venter S.N."/>
        </authorList>
    </citation>
    <scope>NUCLEOTIDE SEQUENCE [LARGE SCALE GENOMIC DNA]</scope>
    <source>
        <strain evidence="3 4">LMG 2657</strain>
    </source>
</reference>
<dbReference type="PANTHER" id="PTHR13847">
    <property type="entry name" value="SARCOSINE DEHYDROGENASE-RELATED"/>
    <property type="match status" value="1"/>
</dbReference>
<dbReference type="Pfam" id="PF01266">
    <property type="entry name" value="DAO"/>
    <property type="match status" value="1"/>
</dbReference>
<evidence type="ECO:0000313" key="4">
    <source>
        <dbReference type="Proteomes" id="UP000193749"/>
    </source>
</evidence>
<organism evidence="3 4">
    <name type="scientific">Pantoea cypripedii</name>
    <name type="common">Pectobacterium cypripedii</name>
    <name type="synonym">Erwinia cypripedii</name>
    <dbReference type="NCBI Taxonomy" id="55209"/>
    <lineage>
        <taxon>Bacteria</taxon>
        <taxon>Pseudomonadati</taxon>
        <taxon>Pseudomonadota</taxon>
        <taxon>Gammaproteobacteria</taxon>
        <taxon>Enterobacterales</taxon>
        <taxon>Erwiniaceae</taxon>
        <taxon>Pantoea</taxon>
    </lineage>
</organism>
<protein>
    <submittedName>
        <fullName evidence="3">Thiamine biosynthesis protein thio</fullName>
    </submittedName>
</protein>
<dbReference type="Proteomes" id="UP000193749">
    <property type="component" value="Unassembled WGS sequence"/>
</dbReference>
<dbReference type="SUPFAM" id="SSF54373">
    <property type="entry name" value="FAD-linked reductases, C-terminal domain"/>
    <property type="match status" value="1"/>
</dbReference>
<dbReference type="AlphaFoldDB" id="A0A1X1EFR9"/>